<reference evidence="4 5" key="1">
    <citation type="journal article" date="2024" name="ISME J.">
        <title>Tailless and filamentous prophages are predominant in marine Vibrio.</title>
        <authorList>
            <person name="Steensen K."/>
            <person name="Seneca J."/>
            <person name="Bartlau N."/>
            <person name="Yu X.A."/>
            <person name="Hussain F.A."/>
            <person name="Polz M.F."/>
        </authorList>
    </citation>
    <scope>NUCLEOTIDE SEQUENCE [LARGE SCALE GENOMIC DNA]</scope>
    <source>
        <strain evidence="4 5">10N.222.51.A1</strain>
    </source>
</reference>
<dbReference type="InterPro" id="IPR050582">
    <property type="entry name" value="HAD-like_SerB"/>
</dbReference>
<evidence type="ECO:0000313" key="4">
    <source>
        <dbReference type="EMBL" id="MFA0570119.1"/>
    </source>
</evidence>
<evidence type="ECO:0000256" key="1">
    <source>
        <dbReference type="ARBA" id="ARBA00022723"/>
    </source>
</evidence>
<keyword evidence="2 4" id="KW-0378">Hydrolase</keyword>
<protein>
    <submittedName>
        <fullName evidence="4">HAD family hydrolase</fullName>
    </submittedName>
</protein>
<dbReference type="NCBIfam" id="TIGR01490">
    <property type="entry name" value="HAD-SF-IB-hyp1"/>
    <property type="match status" value="1"/>
</dbReference>
<name>A0ABV4NFC2_9VIBR</name>
<comment type="caution">
    <text evidence="4">The sequence shown here is derived from an EMBL/GenBank/DDBJ whole genome shotgun (WGS) entry which is preliminary data.</text>
</comment>
<organism evidence="4 5">
    <name type="scientific">Vibrio gallaecicus</name>
    <dbReference type="NCBI Taxonomy" id="552386"/>
    <lineage>
        <taxon>Bacteria</taxon>
        <taxon>Pseudomonadati</taxon>
        <taxon>Pseudomonadota</taxon>
        <taxon>Gammaproteobacteria</taxon>
        <taxon>Vibrionales</taxon>
        <taxon>Vibrionaceae</taxon>
        <taxon>Vibrio</taxon>
    </lineage>
</organism>
<dbReference type="GO" id="GO:0016787">
    <property type="term" value="F:hydrolase activity"/>
    <property type="evidence" value="ECO:0007669"/>
    <property type="project" value="UniProtKB-KW"/>
</dbReference>
<evidence type="ECO:0000313" key="5">
    <source>
        <dbReference type="Proteomes" id="UP001570417"/>
    </source>
</evidence>
<dbReference type="PANTHER" id="PTHR43344:SF13">
    <property type="entry name" value="PHOSPHATASE RV3661-RELATED"/>
    <property type="match status" value="1"/>
</dbReference>
<keyword evidence="1" id="KW-0479">Metal-binding</keyword>
<dbReference type="CDD" id="cd02612">
    <property type="entry name" value="HAD_PGPPase"/>
    <property type="match status" value="1"/>
</dbReference>
<keyword evidence="5" id="KW-1185">Reference proteome</keyword>
<dbReference type="PANTHER" id="PTHR43344">
    <property type="entry name" value="PHOSPHOSERINE PHOSPHATASE"/>
    <property type="match status" value="1"/>
</dbReference>
<dbReference type="InterPro" id="IPR006385">
    <property type="entry name" value="HAD_hydro_SerB1"/>
</dbReference>
<dbReference type="Pfam" id="PF12710">
    <property type="entry name" value="HAD"/>
    <property type="match status" value="1"/>
</dbReference>
<dbReference type="RefSeq" id="WP_372267461.1">
    <property type="nucleotide sequence ID" value="NZ_JBFRUW010000064.1"/>
</dbReference>
<dbReference type="SUPFAM" id="SSF56784">
    <property type="entry name" value="HAD-like"/>
    <property type="match status" value="1"/>
</dbReference>
<keyword evidence="3" id="KW-0460">Magnesium</keyword>
<dbReference type="Proteomes" id="UP001570417">
    <property type="component" value="Unassembled WGS sequence"/>
</dbReference>
<dbReference type="EMBL" id="JBFRUW010000064">
    <property type="protein sequence ID" value="MFA0570119.1"/>
    <property type="molecule type" value="Genomic_DNA"/>
</dbReference>
<gene>
    <name evidence="4" type="ORF">AB4566_17740</name>
</gene>
<accession>A0ABV4NFC2</accession>
<proteinExistence type="predicted"/>
<evidence type="ECO:0000256" key="3">
    <source>
        <dbReference type="ARBA" id="ARBA00022842"/>
    </source>
</evidence>
<dbReference type="InterPro" id="IPR023214">
    <property type="entry name" value="HAD_sf"/>
</dbReference>
<dbReference type="NCBIfam" id="TIGR01488">
    <property type="entry name" value="HAD-SF-IB"/>
    <property type="match status" value="1"/>
</dbReference>
<dbReference type="Gene3D" id="1.20.1440.100">
    <property type="entry name" value="SG protein - dephosphorylation function"/>
    <property type="match status" value="1"/>
</dbReference>
<evidence type="ECO:0000256" key="2">
    <source>
        <dbReference type="ARBA" id="ARBA00022801"/>
    </source>
</evidence>
<dbReference type="InterPro" id="IPR036412">
    <property type="entry name" value="HAD-like_sf"/>
</dbReference>
<dbReference type="Gene3D" id="3.40.50.1000">
    <property type="entry name" value="HAD superfamily/HAD-like"/>
    <property type="match status" value="1"/>
</dbReference>
<sequence>MITPLYVFDLDETLLDGDSTMIWNEFLIEKGIVKDPNFLQEDKRLMDLYSQGSLSMEEYLEFAMAPLSSKSKDEVARLVEECVKSKVLGRIFPQALELIQTLKKHGHPIIIVSATVAFIVDCVAQKLDIPNAIGIELVEESGKYTAKIAGTPSYQQGKVVRLQEWMDSQNQSFNQLHFYTDSINDLPMCEFADHAYLVNPCERITPYAEPNQWQVLNWGRLAC</sequence>